<dbReference type="STRING" id="1097556.R4XFK3"/>
<reference evidence="2 3" key="1">
    <citation type="journal article" date="2013" name="MBio">
        <title>Genome sequencing of the plant pathogen Taphrina deformans, the causal agent of peach leaf curl.</title>
        <authorList>
            <person name="Cisse O.H."/>
            <person name="Almeida J.M.G.C.F."/>
            <person name="Fonseca A."/>
            <person name="Kumar A.A."/>
            <person name="Salojaervi J."/>
            <person name="Overmyer K."/>
            <person name="Hauser P.M."/>
            <person name="Pagni M."/>
        </authorList>
    </citation>
    <scope>NUCLEOTIDE SEQUENCE [LARGE SCALE GENOMIC DNA]</scope>
    <source>
        <strain evidence="3">PYCC 5710 / ATCC 11124 / CBS 356.35 / IMI 108563 / JCM 9778 / NBRC 8474</strain>
    </source>
</reference>
<dbReference type="GO" id="GO:0000492">
    <property type="term" value="P:box C/D snoRNP assembly"/>
    <property type="evidence" value="ECO:0007669"/>
    <property type="project" value="InterPro"/>
</dbReference>
<comment type="caution">
    <text evidence="2">The sequence shown here is derived from an EMBL/GenBank/DDBJ whole genome shotgun (WGS) entry which is preliminary data.</text>
</comment>
<keyword evidence="3" id="KW-1185">Reference proteome</keyword>
<dbReference type="OrthoDB" id="1112980at2759"/>
<dbReference type="Pfam" id="PF15370">
    <property type="entry name" value="NOPCHAP1"/>
    <property type="match status" value="1"/>
</dbReference>
<accession>R4XFK3</accession>
<dbReference type="Proteomes" id="UP000013776">
    <property type="component" value="Unassembled WGS sequence"/>
</dbReference>
<dbReference type="AlphaFoldDB" id="R4XFK3"/>
<name>R4XFK3_TAPDE</name>
<dbReference type="EMBL" id="CAHR02000132">
    <property type="protein sequence ID" value="CCG83262.1"/>
    <property type="molecule type" value="Genomic_DNA"/>
</dbReference>
<evidence type="ECO:0000313" key="2">
    <source>
        <dbReference type="EMBL" id="CCG83262.1"/>
    </source>
</evidence>
<dbReference type="VEuPathDB" id="FungiDB:TAPDE_003463"/>
<feature type="compositionally biased region" description="Acidic residues" evidence="1">
    <location>
        <begin position="103"/>
        <end position="120"/>
    </location>
</feature>
<dbReference type="InterPro" id="IPR027921">
    <property type="entry name" value="NOPCHAP1"/>
</dbReference>
<sequence length="241" mass="27193">MALAKVSKANELLDGSKKSHNMLKLAKTPGNDHSSRKSSKPLISKPEIQSSNIRSRLNSFLPDLKAANEALPEDRSSLNIEKLDDADQYIEMDLGLGVLEEKHEDDDSSSSSGDDEEDEHGDVLSRLMKKQVSKPGMIEVIHDQAPPDSRLLCDPALQRFRSQCLQGAQFEMDIVLSLMSRILIQLRNHKGSADVQTITKLNVLREDMYKLMSRRDRLIDSDEGRLKHESLYLEELDQLVK</sequence>
<proteinExistence type="predicted"/>
<dbReference type="PANTHER" id="PTHR38489:SF1">
    <property type="entry name" value="HISTONE CHAPERONE DOMAIN-CONTAINING PROTEIN"/>
    <property type="match status" value="1"/>
</dbReference>
<evidence type="ECO:0000256" key="1">
    <source>
        <dbReference type="SAM" id="MobiDB-lite"/>
    </source>
</evidence>
<organism evidence="2 3">
    <name type="scientific">Taphrina deformans (strain PYCC 5710 / ATCC 11124 / CBS 356.35 / IMI 108563 / JCM 9778 / NBRC 8474)</name>
    <name type="common">Peach leaf curl fungus</name>
    <name type="synonym">Lalaria deformans</name>
    <dbReference type="NCBI Taxonomy" id="1097556"/>
    <lineage>
        <taxon>Eukaryota</taxon>
        <taxon>Fungi</taxon>
        <taxon>Dikarya</taxon>
        <taxon>Ascomycota</taxon>
        <taxon>Taphrinomycotina</taxon>
        <taxon>Taphrinomycetes</taxon>
        <taxon>Taphrinales</taxon>
        <taxon>Taphrinaceae</taxon>
        <taxon>Taphrina</taxon>
    </lineage>
</organism>
<gene>
    <name evidence="2" type="ORF">TAPDE_003463</name>
</gene>
<dbReference type="PANTHER" id="PTHR38489">
    <property type="entry name" value="HISTONE CHAPERONE DOMAIN-CONTAINING PROTEIN"/>
    <property type="match status" value="1"/>
</dbReference>
<feature type="region of interest" description="Disordered" evidence="1">
    <location>
        <begin position="1"/>
        <end position="51"/>
    </location>
</feature>
<evidence type="ECO:0000313" key="3">
    <source>
        <dbReference type="Proteomes" id="UP000013776"/>
    </source>
</evidence>
<protein>
    <submittedName>
        <fullName evidence="2">Uncharacterized protein</fullName>
    </submittedName>
</protein>
<feature type="region of interest" description="Disordered" evidence="1">
    <location>
        <begin position="102"/>
        <end position="122"/>
    </location>
</feature>